<protein>
    <submittedName>
        <fullName evidence="1">Uncharacterized protein</fullName>
    </submittedName>
</protein>
<keyword evidence="2" id="KW-1185">Reference proteome</keyword>
<name>A0A6A6DCB4_9PEZI</name>
<gene>
    <name evidence="1" type="ORF">K469DRAFT_700416</name>
</gene>
<sequence>MERFEWLEVDNSSPYVFLLTLYVGSACCGESSTLSTSFQATIRLLNEHKKRDLVSPYAPENMTIPC</sequence>
<evidence type="ECO:0000313" key="2">
    <source>
        <dbReference type="Proteomes" id="UP000800200"/>
    </source>
</evidence>
<reference evidence="1" key="1">
    <citation type="journal article" date="2020" name="Stud. Mycol.">
        <title>101 Dothideomycetes genomes: a test case for predicting lifestyles and emergence of pathogens.</title>
        <authorList>
            <person name="Haridas S."/>
            <person name="Albert R."/>
            <person name="Binder M."/>
            <person name="Bloem J."/>
            <person name="Labutti K."/>
            <person name="Salamov A."/>
            <person name="Andreopoulos B."/>
            <person name="Baker S."/>
            <person name="Barry K."/>
            <person name="Bills G."/>
            <person name="Bluhm B."/>
            <person name="Cannon C."/>
            <person name="Castanera R."/>
            <person name="Culley D."/>
            <person name="Daum C."/>
            <person name="Ezra D."/>
            <person name="Gonzalez J."/>
            <person name="Henrissat B."/>
            <person name="Kuo A."/>
            <person name="Liang C."/>
            <person name="Lipzen A."/>
            <person name="Lutzoni F."/>
            <person name="Magnuson J."/>
            <person name="Mondo S."/>
            <person name="Nolan M."/>
            <person name="Ohm R."/>
            <person name="Pangilinan J."/>
            <person name="Park H.-J."/>
            <person name="Ramirez L."/>
            <person name="Alfaro M."/>
            <person name="Sun H."/>
            <person name="Tritt A."/>
            <person name="Yoshinaga Y."/>
            <person name="Zwiers L.-H."/>
            <person name="Turgeon B."/>
            <person name="Goodwin S."/>
            <person name="Spatafora J."/>
            <person name="Crous P."/>
            <person name="Grigoriev I."/>
        </authorList>
    </citation>
    <scope>NUCLEOTIDE SEQUENCE</scope>
    <source>
        <strain evidence="1">CBS 207.26</strain>
    </source>
</reference>
<evidence type="ECO:0000313" key="1">
    <source>
        <dbReference type="EMBL" id="KAF2176098.1"/>
    </source>
</evidence>
<organism evidence="1 2">
    <name type="scientific">Zopfia rhizophila CBS 207.26</name>
    <dbReference type="NCBI Taxonomy" id="1314779"/>
    <lineage>
        <taxon>Eukaryota</taxon>
        <taxon>Fungi</taxon>
        <taxon>Dikarya</taxon>
        <taxon>Ascomycota</taxon>
        <taxon>Pezizomycotina</taxon>
        <taxon>Dothideomycetes</taxon>
        <taxon>Dothideomycetes incertae sedis</taxon>
        <taxon>Zopfiaceae</taxon>
        <taxon>Zopfia</taxon>
    </lineage>
</organism>
<dbReference type="PROSITE" id="PS51257">
    <property type="entry name" value="PROKAR_LIPOPROTEIN"/>
    <property type="match status" value="1"/>
</dbReference>
<dbReference type="EMBL" id="ML994715">
    <property type="protein sequence ID" value="KAF2176098.1"/>
    <property type="molecule type" value="Genomic_DNA"/>
</dbReference>
<dbReference type="Proteomes" id="UP000800200">
    <property type="component" value="Unassembled WGS sequence"/>
</dbReference>
<feature type="non-terminal residue" evidence="1">
    <location>
        <position position="66"/>
    </location>
</feature>
<proteinExistence type="predicted"/>
<dbReference type="AlphaFoldDB" id="A0A6A6DCB4"/>
<accession>A0A6A6DCB4</accession>